<dbReference type="EMBL" id="JBIHMK010000090">
    <property type="protein sequence ID" value="MFH0250645.1"/>
    <property type="molecule type" value="Genomic_DNA"/>
</dbReference>
<proteinExistence type="predicted"/>
<protein>
    <recommendedName>
        <fullName evidence="1">D-inositol 3-phosphate glycosyltransferase</fullName>
    </recommendedName>
</protein>
<evidence type="ECO:0000256" key="4">
    <source>
        <dbReference type="SAM" id="MobiDB-lite"/>
    </source>
</evidence>
<dbReference type="SUPFAM" id="SSF53756">
    <property type="entry name" value="UDP-Glycosyltransferase/glycogen phosphorylase"/>
    <property type="match status" value="1"/>
</dbReference>
<name>A0ABW7HZ81_9ACTN</name>
<keyword evidence="8" id="KW-1185">Reference proteome</keyword>
<dbReference type="InterPro" id="IPR001296">
    <property type="entry name" value="Glyco_trans_1"/>
</dbReference>
<reference evidence="7 8" key="1">
    <citation type="submission" date="2024-10" db="EMBL/GenBank/DDBJ databases">
        <authorList>
            <person name="Cho J.-C."/>
        </authorList>
    </citation>
    <scope>NUCLEOTIDE SEQUENCE [LARGE SCALE GENOMIC DNA]</scope>
    <source>
        <strain evidence="7 8">KCTC29696</strain>
    </source>
</reference>
<dbReference type="Proteomes" id="UP001607069">
    <property type="component" value="Unassembled WGS sequence"/>
</dbReference>
<comment type="caution">
    <text evidence="7">The sequence shown here is derived from an EMBL/GenBank/DDBJ whole genome shotgun (WGS) entry which is preliminary data.</text>
</comment>
<evidence type="ECO:0000256" key="2">
    <source>
        <dbReference type="ARBA" id="ARBA00022676"/>
    </source>
</evidence>
<evidence type="ECO:0000313" key="8">
    <source>
        <dbReference type="Proteomes" id="UP001607069"/>
    </source>
</evidence>
<feature type="non-terminal residue" evidence="7">
    <location>
        <position position="399"/>
    </location>
</feature>
<evidence type="ECO:0000313" key="7">
    <source>
        <dbReference type="EMBL" id="MFH0250645.1"/>
    </source>
</evidence>
<evidence type="ECO:0000259" key="6">
    <source>
        <dbReference type="Pfam" id="PF13579"/>
    </source>
</evidence>
<feature type="domain" description="Glycosyltransferase subfamily 4-like N-terminal" evidence="6">
    <location>
        <begin position="17"/>
        <end position="179"/>
    </location>
</feature>
<keyword evidence="3 7" id="KW-0808">Transferase</keyword>
<organism evidence="7 8">
    <name type="scientific">Streptomyces chitinivorans</name>
    <dbReference type="NCBI Taxonomy" id="1257027"/>
    <lineage>
        <taxon>Bacteria</taxon>
        <taxon>Bacillati</taxon>
        <taxon>Actinomycetota</taxon>
        <taxon>Actinomycetes</taxon>
        <taxon>Kitasatosporales</taxon>
        <taxon>Streptomycetaceae</taxon>
        <taxon>Streptomyces</taxon>
    </lineage>
</organism>
<keyword evidence="2 7" id="KW-0328">Glycosyltransferase</keyword>
<dbReference type="InterPro" id="IPR028098">
    <property type="entry name" value="Glyco_trans_4-like_N"/>
</dbReference>
<feature type="domain" description="Glycosyl transferase family 1" evidence="5">
    <location>
        <begin position="195"/>
        <end position="350"/>
    </location>
</feature>
<evidence type="ECO:0000259" key="5">
    <source>
        <dbReference type="Pfam" id="PF00534"/>
    </source>
</evidence>
<dbReference type="RefSeq" id="WP_394631261.1">
    <property type="nucleotide sequence ID" value="NZ_JBIHMK010000090.1"/>
</dbReference>
<dbReference type="Gene3D" id="3.40.50.2000">
    <property type="entry name" value="Glycogen Phosphorylase B"/>
    <property type="match status" value="2"/>
</dbReference>
<gene>
    <name evidence="7" type="ORF">ACG5V6_20810</name>
</gene>
<feature type="region of interest" description="Disordered" evidence="4">
    <location>
        <begin position="166"/>
        <end position="195"/>
    </location>
</feature>
<dbReference type="Pfam" id="PF13579">
    <property type="entry name" value="Glyco_trans_4_4"/>
    <property type="match status" value="1"/>
</dbReference>
<evidence type="ECO:0000256" key="1">
    <source>
        <dbReference type="ARBA" id="ARBA00021292"/>
    </source>
</evidence>
<dbReference type="Pfam" id="PF00534">
    <property type="entry name" value="Glycos_transf_1"/>
    <property type="match status" value="1"/>
</dbReference>
<dbReference type="GO" id="GO:0016757">
    <property type="term" value="F:glycosyltransferase activity"/>
    <property type="evidence" value="ECO:0007669"/>
    <property type="project" value="UniProtKB-KW"/>
</dbReference>
<accession>A0ABW7HZ81</accession>
<sequence>MRIVHTVTLTGDDGAYGGPVSVATGQLAELAARGHEVALVSLWRGRAAPPRTLDGVPLRAHRARTLVPGQGFLGLFNPRLALTLWRLAGRADVLHVHAGRDLVSLAALAAAVLRRRPFVVQTHGMVQPRHSAAVRLFDRCYVPLLRRARAALVLTGAEETGLRRVLRPGGPPTVRLPNGVRPPQGGEGEPEDRPDGADVLFLARLHRRKRPEAFVRMAALVRAKHLDASFTLHGADEGRLTPVRRLIAEEGLREAVEYGGPLNHAAAVRRISRATVYVLPSVDEPFPMSVLEALAAGTPVVCTDSCGIAGELERRGAALVTDGSPGALAGAVLSLLEDRSLRERTAAAGRAAVRERFSVAAVADRLERLYGAAVRAILGEGVLIGRSTHTETEVDALAQ</sequence>
<evidence type="ECO:0000256" key="3">
    <source>
        <dbReference type="ARBA" id="ARBA00022679"/>
    </source>
</evidence>
<dbReference type="PANTHER" id="PTHR12526">
    <property type="entry name" value="GLYCOSYLTRANSFERASE"/>
    <property type="match status" value="1"/>
</dbReference>